<keyword evidence="4" id="KW-1185">Reference proteome</keyword>
<evidence type="ECO:0000256" key="1">
    <source>
        <dbReference type="SAM" id="MobiDB-lite"/>
    </source>
</evidence>
<gene>
    <name evidence="3" type="ORF">BDV98DRAFT_530488</name>
</gene>
<dbReference type="STRING" id="1884261.A0A5C3QH81"/>
<evidence type="ECO:0000313" key="4">
    <source>
        <dbReference type="Proteomes" id="UP000305067"/>
    </source>
</evidence>
<protein>
    <submittedName>
        <fullName evidence="3">Uncharacterized protein</fullName>
    </submittedName>
</protein>
<organism evidence="3 4">
    <name type="scientific">Pterulicium gracile</name>
    <dbReference type="NCBI Taxonomy" id="1884261"/>
    <lineage>
        <taxon>Eukaryota</taxon>
        <taxon>Fungi</taxon>
        <taxon>Dikarya</taxon>
        <taxon>Basidiomycota</taxon>
        <taxon>Agaricomycotina</taxon>
        <taxon>Agaricomycetes</taxon>
        <taxon>Agaricomycetidae</taxon>
        <taxon>Agaricales</taxon>
        <taxon>Pleurotineae</taxon>
        <taxon>Pterulaceae</taxon>
        <taxon>Pterulicium</taxon>
    </lineage>
</organism>
<feature type="region of interest" description="Disordered" evidence="1">
    <location>
        <begin position="84"/>
        <end position="109"/>
    </location>
</feature>
<dbReference type="OrthoDB" id="4584900at2759"/>
<dbReference type="Proteomes" id="UP000305067">
    <property type="component" value="Unassembled WGS sequence"/>
</dbReference>
<evidence type="ECO:0000256" key="2">
    <source>
        <dbReference type="SAM" id="SignalP"/>
    </source>
</evidence>
<proteinExistence type="predicted"/>
<sequence>MRLLSLLSVAAAVVSATAAATIEGATPTGTSTIEIQHLTDGCEAAEIPCEVLAAAEIADQSPAPEVIPRHLSNAQRLARRLPLKAPHRRSAHRRHEDLPAPAGPSTVPEPTNTFRGVIQAVNADTGVVVGYLSRSSFSGAQYRYQDLASAMIVSFKMPLGSIKGERMEVVSENSDITMFEYLSLVQGRDNTDGNLAEGSFHYAYLSASESTPAGSPGQSVGNGYTSATNTARLAQSSVWFYDANTGDFEPQWINLDGSIAPTTVFTQSTALYVGGDVGAFVSRYPSPVTKLVFKFVPL</sequence>
<keyword evidence="2" id="KW-0732">Signal</keyword>
<name>A0A5C3QH81_9AGAR</name>
<dbReference type="AlphaFoldDB" id="A0A5C3QH81"/>
<evidence type="ECO:0000313" key="3">
    <source>
        <dbReference type="EMBL" id="TFL01102.1"/>
    </source>
</evidence>
<feature type="chain" id="PRO_5023067918" evidence="2">
    <location>
        <begin position="20"/>
        <end position="298"/>
    </location>
</feature>
<feature type="signal peptide" evidence="2">
    <location>
        <begin position="1"/>
        <end position="19"/>
    </location>
</feature>
<reference evidence="3 4" key="1">
    <citation type="journal article" date="2019" name="Nat. Ecol. Evol.">
        <title>Megaphylogeny resolves global patterns of mushroom evolution.</title>
        <authorList>
            <person name="Varga T."/>
            <person name="Krizsan K."/>
            <person name="Foldi C."/>
            <person name="Dima B."/>
            <person name="Sanchez-Garcia M."/>
            <person name="Sanchez-Ramirez S."/>
            <person name="Szollosi G.J."/>
            <person name="Szarkandi J.G."/>
            <person name="Papp V."/>
            <person name="Albert L."/>
            <person name="Andreopoulos W."/>
            <person name="Angelini C."/>
            <person name="Antonin V."/>
            <person name="Barry K.W."/>
            <person name="Bougher N.L."/>
            <person name="Buchanan P."/>
            <person name="Buyck B."/>
            <person name="Bense V."/>
            <person name="Catcheside P."/>
            <person name="Chovatia M."/>
            <person name="Cooper J."/>
            <person name="Damon W."/>
            <person name="Desjardin D."/>
            <person name="Finy P."/>
            <person name="Geml J."/>
            <person name="Haridas S."/>
            <person name="Hughes K."/>
            <person name="Justo A."/>
            <person name="Karasinski D."/>
            <person name="Kautmanova I."/>
            <person name="Kiss B."/>
            <person name="Kocsube S."/>
            <person name="Kotiranta H."/>
            <person name="LaButti K.M."/>
            <person name="Lechner B.E."/>
            <person name="Liimatainen K."/>
            <person name="Lipzen A."/>
            <person name="Lukacs Z."/>
            <person name="Mihaltcheva S."/>
            <person name="Morgado L.N."/>
            <person name="Niskanen T."/>
            <person name="Noordeloos M.E."/>
            <person name="Ohm R.A."/>
            <person name="Ortiz-Santana B."/>
            <person name="Ovrebo C."/>
            <person name="Racz N."/>
            <person name="Riley R."/>
            <person name="Savchenko A."/>
            <person name="Shiryaev A."/>
            <person name="Soop K."/>
            <person name="Spirin V."/>
            <person name="Szebenyi C."/>
            <person name="Tomsovsky M."/>
            <person name="Tulloss R.E."/>
            <person name="Uehling J."/>
            <person name="Grigoriev I.V."/>
            <person name="Vagvolgyi C."/>
            <person name="Papp T."/>
            <person name="Martin F.M."/>
            <person name="Miettinen O."/>
            <person name="Hibbett D.S."/>
            <person name="Nagy L.G."/>
        </authorList>
    </citation>
    <scope>NUCLEOTIDE SEQUENCE [LARGE SCALE GENOMIC DNA]</scope>
    <source>
        <strain evidence="3 4">CBS 309.79</strain>
    </source>
</reference>
<feature type="compositionally biased region" description="Basic residues" evidence="1">
    <location>
        <begin position="84"/>
        <end position="93"/>
    </location>
</feature>
<accession>A0A5C3QH81</accession>
<dbReference type="EMBL" id="ML178826">
    <property type="protein sequence ID" value="TFL01102.1"/>
    <property type="molecule type" value="Genomic_DNA"/>
</dbReference>